<dbReference type="Proteomes" id="UP000541444">
    <property type="component" value="Unassembled WGS sequence"/>
</dbReference>
<evidence type="ECO:0000313" key="2">
    <source>
        <dbReference type="Proteomes" id="UP000541444"/>
    </source>
</evidence>
<keyword evidence="2" id="KW-1185">Reference proteome</keyword>
<comment type="caution">
    <text evidence="1">The sequence shown here is derived from an EMBL/GenBank/DDBJ whole genome shotgun (WGS) entry which is preliminary data.</text>
</comment>
<sequence>MKDDIQLKRVLDEQCALAFADLPGQLDAKEILRQALKKTLASKGTGDMEDPTFEELFEQNKRFFTIPQQGPKEDY</sequence>
<dbReference type="AlphaFoldDB" id="A0A7J7M1H9"/>
<reference evidence="1 2" key="1">
    <citation type="journal article" date="2020" name="IScience">
        <title>Genome Sequencing of the Endangered Kingdonia uniflora (Circaeasteraceae, Ranunculales) Reveals Potential Mechanisms of Evolutionary Specialization.</title>
        <authorList>
            <person name="Sun Y."/>
            <person name="Deng T."/>
            <person name="Zhang A."/>
            <person name="Moore M.J."/>
            <person name="Landis J.B."/>
            <person name="Lin N."/>
            <person name="Zhang H."/>
            <person name="Zhang X."/>
            <person name="Huang J."/>
            <person name="Zhang X."/>
            <person name="Sun H."/>
            <person name="Wang H."/>
        </authorList>
    </citation>
    <scope>NUCLEOTIDE SEQUENCE [LARGE SCALE GENOMIC DNA]</scope>
    <source>
        <strain evidence="1">TB1705</strain>
        <tissue evidence="1">Leaf</tissue>
    </source>
</reference>
<gene>
    <name evidence="1" type="ORF">GIB67_042613</name>
</gene>
<dbReference type="EMBL" id="JACGCM010001844">
    <property type="protein sequence ID" value="KAF6148654.1"/>
    <property type="molecule type" value="Genomic_DNA"/>
</dbReference>
<protein>
    <submittedName>
        <fullName evidence="1">Uncharacterized protein</fullName>
    </submittedName>
</protein>
<name>A0A7J7M1H9_9MAGN</name>
<organism evidence="1 2">
    <name type="scientific">Kingdonia uniflora</name>
    <dbReference type="NCBI Taxonomy" id="39325"/>
    <lineage>
        <taxon>Eukaryota</taxon>
        <taxon>Viridiplantae</taxon>
        <taxon>Streptophyta</taxon>
        <taxon>Embryophyta</taxon>
        <taxon>Tracheophyta</taxon>
        <taxon>Spermatophyta</taxon>
        <taxon>Magnoliopsida</taxon>
        <taxon>Ranunculales</taxon>
        <taxon>Circaeasteraceae</taxon>
        <taxon>Kingdonia</taxon>
    </lineage>
</organism>
<accession>A0A7J7M1H9</accession>
<proteinExistence type="predicted"/>
<evidence type="ECO:0000313" key="1">
    <source>
        <dbReference type="EMBL" id="KAF6148654.1"/>
    </source>
</evidence>